<feature type="signal peptide" evidence="1">
    <location>
        <begin position="1"/>
        <end position="23"/>
    </location>
</feature>
<protein>
    <submittedName>
        <fullName evidence="2">Conserved domain protein</fullName>
    </submittedName>
</protein>
<comment type="caution">
    <text evidence="2">The sequence shown here is derived from an EMBL/GenBank/DDBJ whole genome shotgun (WGS) entry which is preliminary data.</text>
</comment>
<keyword evidence="3" id="KW-1185">Reference proteome</keyword>
<dbReference type="Proteomes" id="UP000005546">
    <property type="component" value="Unassembled WGS sequence"/>
</dbReference>
<dbReference type="OrthoDB" id="1105627at2"/>
<dbReference type="HOGENOM" id="CLU_1359320_0_0_10"/>
<feature type="chain" id="PRO_5003305465" evidence="1">
    <location>
        <begin position="24"/>
        <end position="237"/>
    </location>
</feature>
<gene>
    <name evidence="2" type="ORF">HMPREF9442_01724</name>
</gene>
<evidence type="ECO:0000313" key="2">
    <source>
        <dbReference type="EMBL" id="EGG54138.1"/>
    </source>
</evidence>
<organism evidence="2 3">
    <name type="scientific">Paraprevotella xylaniphila YIT 11841</name>
    <dbReference type="NCBI Taxonomy" id="762982"/>
    <lineage>
        <taxon>Bacteria</taxon>
        <taxon>Pseudomonadati</taxon>
        <taxon>Bacteroidota</taxon>
        <taxon>Bacteroidia</taxon>
        <taxon>Bacteroidales</taxon>
        <taxon>Prevotellaceae</taxon>
        <taxon>Paraprevotella</taxon>
    </lineage>
</organism>
<dbReference type="STRING" id="762982.HMPREF9442_01724"/>
<dbReference type="eggNOG" id="ENOG502ZJ3F">
    <property type="taxonomic scope" value="Bacteria"/>
</dbReference>
<accession>F3QU53</accession>
<keyword evidence="1" id="KW-0732">Signal</keyword>
<evidence type="ECO:0000313" key="3">
    <source>
        <dbReference type="Proteomes" id="UP000005546"/>
    </source>
</evidence>
<proteinExistence type="predicted"/>
<dbReference type="RefSeq" id="WP_008627018.1">
    <property type="nucleotide sequence ID" value="NZ_GL883846.1"/>
</dbReference>
<sequence>MRYNSSIFILLFGISILSSCVNTDITAEEPTAIAPKVSPVHAIQPKALLPGGSLFTALTEGGRDTILSKIRRIENQQKRKNPIFTAQIKRDFHYFPIVEEFSENGKTYYRPSKDVVCVDETIPTYYIAYYHDRSNFKKEDNLFMYNGVKEVLGQEFADDMVRRYKANKWTISYSYTGGGLNDDIDYAIKESDDGSFFLLKHISPPYGRSINACYFKDGKPYICKKDDDGSIIGKELQ</sequence>
<name>F3QU53_9BACT</name>
<evidence type="ECO:0000256" key="1">
    <source>
        <dbReference type="SAM" id="SignalP"/>
    </source>
</evidence>
<dbReference type="PROSITE" id="PS51257">
    <property type="entry name" value="PROKAR_LIPOPROTEIN"/>
    <property type="match status" value="1"/>
</dbReference>
<dbReference type="EMBL" id="AFBR01000046">
    <property type="protein sequence ID" value="EGG54138.1"/>
    <property type="molecule type" value="Genomic_DNA"/>
</dbReference>
<dbReference type="AlphaFoldDB" id="F3QU53"/>
<reference evidence="2 3" key="1">
    <citation type="submission" date="2011-02" db="EMBL/GenBank/DDBJ databases">
        <authorList>
            <person name="Weinstock G."/>
            <person name="Sodergren E."/>
            <person name="Clifton S."/>
            <person name="Fulton L."/>
            <person name="Fulton B."/>
            <person name="Courtney L."/>
            <person name="Fronick C."/>
            <person name="Harrison M."/>
            <person name="Strong C."/>
            <person name="Farmer C."/>
            <person name="Delahaunty K."/>
            <person name="Markovic C."/>
            <person name="Hall O."/>
            <person name="Minx P."/>
            <person name="Tomlinson C."/>
            <person name="Mitreva M."/>
            <person name="Hou S."/>
            <person name="Chen J."/>
            <person name="Wollam A."/>
            <person name="Pepin K.H."/>
            <person name="Johnson M."/>
            <person name="Bhonagiri V."/>
            <person name="Zhang X."/>
            <person name="Suruliraj S."/>
            <person name="Warren W."/>
            <person name="Chinwalla A."/>
            <person name="Mardis E.R."/>
            <person name="Wilson R.K."/>
        </authorList>
    </citation>
    <scope>NUCLEOTIDE SEQUENCE [LARGE SCALE GENOMIC DNA]</scope>
    <source>
        <strain evidence="2 3">YIT 11841</strain>
    </source>
</reference>